<dbReference type="EMBL" id="JASXSX010000001">
    <property type="protein sequence ID" value="MDT3767015.1"/>
    <property type="molecule type" value="Genomic_DNA"/>
</dbReference>
<sequence>MMLEIPDEVQPPFDCAIGCMQKSGAQMVFGDETEVFDYMSVTKVFASIGVLVAVERGHLELGTPVEVAGETVTIKHLLAHASGVAFDKNERQAEPETRRIYSNFGFESMANAVEEHVGTAFNDWLETEVLEPLGMVETSITGSCAYSGTGSLRDLMALANELLEPTLISTDLHEQMLTETYPGIRGITPGYGSYRDNAWGLGVEMKKDKQRTWFPPQASEGAFGHFGQSGSFIWVDPARGAAGAFLGDEPFGKWHQQHWQQLGDYLLQCGN</sequence>
<accession>A0ABU3ICR9</accession>
<dbReference type="InterPro" id="IPR050789">
    <property type="entry name" value="Diverse_Enzym_Activities"/>
</dbReference>
<dbReference type="InterPro" id="IPR001466">
    <property type="entry name" value="Beta-lactam-related"/>
</dbReference>
<dbReference type="RefSeq" id="WP_313272296.1">
    <property type="nucleotide sequence ID" value="NZ_JASXSX010000001.1"/>
</dbReference>
<evidence type="ECO:0000259" key="2">
    <source>
        <dbReference type="Pfam" id="PF00144"/>
    </source>
</evidence>
<organism evidence="3 4">
    <name type="scientific">Gleimia hominis</name>
    <dbReference type="NCBI Taxonomy" id="595468"/>
    <lineage>
        <taxon>Bacteria</taxon>
        <taxon>Bacillati</taxon>
        <taxon>Actinomycetota</taxon>
        <taxon>Actinomycetes</taxon>
        <taxon>Actinomycetales</taxon>
        <taxon>Actinomycetaceae</taxon>
        <taxon>Gleimia</taxon>
    </lineage>
</organism>
<dbReference type="PANTHER" id="PTHR43283">
    <property type="entry name" value="BETA-LACTAMASE-RELATED"/>
    <property type="match status" value="1"/>
</dbReference>
<name>A0ABU3ICR9_9ACTO</name>
<dbReference type="GO" id="GO:0016787">
    <property type="term" value="F:hydrolase activity"/>
    <property type="evidence" value="ECO:0007669"/>
    <property type="project" value="UniProtKB-KW"/>
</dbReference>
<keyword evidence="4" id="KW-1185">Reference proteome</keyword>
<evidence type="ECO:0000313" key="3">
    <source>
        <dbReference type="EMBL" id="MDT3767015.1"/>
    </source>
</evidence>
<reference evidence="3 4" key="1">
    <citation type="submission" date="2023-06" db="EMBL/GenBank/DDBJ databases">
        <title>Draft genome sequence of Gleimia hominis type strain CCUG 57540T.</title>
        <authorList>
            <person name="Salva-Serra F."/>
            <person name="Cardew S."/>
            <person name="Jensie Markopoulos S."/>
            <person name="Ohlen M."/>
            <person name="Inganas E."/>
            <person name="Svensson-Stadler L."/>
            <person name="Moore E.R.B."/>
        </authorList>
    </citation>
    <scope>NUCLEOTIDE SEQUENCE [LARGE SCALE GENOMIC DNA]</scope>
    <source>
        <strain evidence="3 4">CCUG 57540</strain>
    </source>
</reference>
<protein>
    <submittedName>
        <fullName evidence="3">Serine hydrolase domain-containing protein</fullName>
        <ecNumber evidence="3">3.1.1.103</ecNumber>
    </submittedName>
</protein>
<feature type="domain" description="Beta-lactamase-related" evidence="2">
    <location>
        <begin position="32"/>
        <end position="246"/>
    </location>
</feature>
<evidence type="ECO:0000256" key="1">
    <source>
        <dbReference type="ARBA" id="ARBA00022801"/>
    </source>
</evidence>
<dbReference type="Pfam" id="PF00144">
    <property type="entry name" value="Beta-lactamase"/>
    <property type="match status" value="1"/>
</dbReference>
<dbReference type="EC" id="3.1.1.103" evidence="3"/>
<dbReference type="PANTHER" id="PTHR43283:SF11">
    <property type="entry name" value="BETA-LACTAMASE-RELATED DOMAIN-CONTAINING PROTEIN"/>
    <property type="match status" value="1"/>
</dbReference>
<comment type="caution">
    <text evidence="3">The sequence shown here is derived from an EMBL/GenBank/DDBJ whole genome shotgun (WGS) entry which is preliminary data.</text>
</comment>
<keyword evidence="1 3" id="KW-0378">Hydrolase</keyword>
<evidence type="ECO:0000313" key="4">
    <source>
        <dbReference type="Proteomes" id="UP001247542"/>
    </source>
</evidence>
<gene>
    <name evidence="3" type="ORF">QS713_02905</name>
</gene>
<dbReference type="SUPFAM" id="SSF56601">
    <property type="entry name" value="beta-lactamase/transpeptidase-like"/>
    <property type="match status" value="1"/>
</dbReference>
<dbReference type="Proteomes" id="UP001247542">
    <property type="component" value="Unassembled WGS sequence"/>
</dbReference>
<dbReference type="InterPro" id="IPR012338">
    <property type="entry name" value="Beta-lactam/transpept-like"/>
</dbReference>
<dbReference type="Gene3D" id="3.40.710.10">
    <property type="entry name" value="DD-peptidase/beta-lactamase superfamily"/>
    <property type="match status" value="1"/>
</dbReference>
<proteinExistence type="predicted"/>